<organism evidence="2 3">
    <name type="scientific">Streptomyces durbertensis</name>
    <dbReference type="NCBI Taxonomy" id="2448886"/>
    <lineage>
        <taxon>Bacteria</taxon>
        <taxon>Bacillati</taxon>
        <taxon>Actinomycetota</taxon>
        <taxon>Actinomycetes</taxon>
        <taxon>Kitasatosporales</taxon>
        <taxon>Streptomycetaceae</taxon>
        <taxon>Streptomyces</taxon>
    </lineage>
</organism>
<dbReference type="InterPro" id="IPR036291">
    <property type="entry name" value="NAD(P)-bd_dom_sf"/>
</dbReference>
<protein>
    <submittedName>
        <fullName evidence="2">NAD(P)H-binding protein</fullName>
    </submittedName>
</protein>
<evidence type="ECO:0000313" key="3">
    <source>
        <dbReference type="Proteomes" id="UP000766698"/>
    </source>
</evidence>
<dbReference type="Pfam" id="PF05368">
    <property type="entry name" value="NmrA"/>
    <property type="match status" value="1"/>
</dbReference>
<dbReference type="InterPro" id="IPR051604">
    <property type="entry name" value="Ergot_Alk_Oxidoreductase"/>
</dbReference>
<keyword evidence="3" id="KW-1185">Reference proteome</keyword>
<evidence type="ECO:0000313" key="2">
    <source>
        <dbReference type="EMBL" id="MBB1244129.1"/>
    </source>
</evidence>
<dbReference type="RefSeq" id="WP_182855485.1">
    <property type="nucleotide sequence ID" value="NZ_WMLF01000127.1"/>
</dbReference>
<dbReference type="PANTHER" id="PTHR43162">
    <property type="match status" value="1"/>
</dbReference>
<proteinExistence type="predicted"/>
<accession>A0ABR6EFM3</accession>
<name>A0ABR6EFM3_9ACTN</name>
<comment type="caution">
    <text evidence="2">The sequence shown here is derived from an EMBL/GenBank/DDBJ whole genome shotgun (WGS) entry which is preliminary data.</text>
</comment>
<dbReference type="Proteomes" id="UP000766698">
    <property type="component" value="Unassembled WGS sequence"/>
</dbReference>
<dbReference type="Gene3D" id="3.90.25.10">
    <property type="entry name" value="UDP-galactose 4-epimerase, domain 1"/>
    <property type="match status" value="1"/>
</dbReference>
<dbReference type="SUPFAM" id="SSF51735">
    <property type="entry name" value="NAD(P)-binding Rossmann-fold domains"/>
    <property type="match status" value="1"/>
</dbReference>
<gene>
    <name evidence="2" type="ORF">GL263_11245</name>
</gene>
<dbReference type="Gene3D" id="3.40.50.720">
    <property type="entry name" value="NAD(P)-binding Rossmann-like Domain"/>
    <property type="match status" value="1"/>
</dbReference>
<dbReference type="PANTHER" id="PTHR43162:SF1">
    <property type="entry name" value="PRESTALK A DIFFERENTIATION PROTEIN A"/>
    <property type="match status" value="1"/>
</dbReference>
<feature type="domain" description="NmrA-like" evidence="1">
    <location>
        <begin position="2"/>
        <end position="98"/>
    </location>
</feature>
<dbReference type="EMBL" id="WMLF01000127">
    <property type="protein sequence ID" value="MBB1244129.1"/>
    <property type="molecule type" value="Genomic_DNA"/>
</dbReference>
<evidence type="ECO:0000259" key="1">
    <source>
        <dbReference type="Pfam" id="PF05368"/>
    </source>
</evidence>
<dbReference type="InterPro" id="IPR008030">
    <property type="entry name" value="NmrA-like"/>
</dbReference>
<reference evidence="3" key="1">
    <citation type="journal article" date="2020" name="Syst. Appl. Microbiol.">
        <title>Streptomyces alkaliterrae sp. nov., isolated from an alkaline soil, and emended descriptions of Streptomyces alkaliphilus, Streptomyces calidiresistens and Streptomyces durbertensis.</title>
        <authorList>
            <person name="Swiecimska M."/>
            <person name="Golinska P."/>
            <person name="Nouioui I."/>
            <person name="Wypij M."/>
            <person name="Rai M."/>
            <person name="Sangal V."/>
            <person name="Goodfellow M."/>
        </authorList>
    </citation>
    <scope>NUCLEOTIDE SEQUENCE [LARGE SCALE GENOMIC DNA]</scope>
    <source>
        <strain evidence="3">DSM 104538</strain>
    </source>
</reference>
<sequence>MTILVTGATGTVGRLLVDELLSSGQKVRALTRDPSRARMPEGVEVVAGDLTEGAAGLGAALDGVSRLHLLTTAGDGYEPLAKPEEIVSAAVAAGVRRITVLGSPVGQPVEAAVQAAGVEWTIVQPVEFMANALGWVEAVKSEGVVREPFGSTRSALVHEADIAAVLATALVEDGHSGKVYPVTGPEALTIPEKVATIAEATGLDIRYVELSEAEARANWEAAGYYSPEDIEFFVEMGANPPEVGYTVVPTVQEVTGRPARTFAQWAKENADAFR</sequence>